<keyword evidence="2" id="KW-1185">Reference proteome</keyword>
<dbReference type="EMBL" id="ACQT01000003">
    <property type="protein sequence ID" value="EER62156.1"/>
    <property type="molecule type" value="Genomic_DNA"/>
</dbReference>
<dbReference type="PATRIC" id="fig|573060.9.peg.4949"/>
<organism evidence="1 2">
    <name type="scientific">Acidovorax delafieldii 2AN</name>
    <dbReference type="NCBI Taxonomy" id="573060"/>
    <lineage>
        <taxon>Bacteria</taxon>
        <taxon>Pseudomonadati</taxon>
        <taxon>Pseudomonadota</taxon>
        <taxon>Betaproteobacteria</taxon>
        <taxon>Burkholderiales</taxon>
        <taxon>Comamonadaceae</taxon>
        <taxon>Acidovorax</taxon>
    </lineage>
</organism>
<dbReference type="AlphaFoldDB" id="C5T048"/>
<evidence type="ECO:0000313" key="1">
    <source>
        <dbReference type="EMBL" id="EER62156.1"/>
    </source>
</evidence>
<sequence>MLVQYTVLLLLNAARGCLAEIELAQSEVPASGSRQWLWIESKTVTSLQLVDGDQSSKRFFDRAVLTFDGAQGQLDWPGGRCDRLSVDATRALRPEFQRLLHQHLN</sequence>
<proteinExistence type="predicted"/>
<dbReference type="OrthoDB" id="8971000at2"/>
<evidence type="ECO:0000313" key="2">
    <source>
        <dbReference type="Proteomes" id="UP000003856"/>
    </source>
</evidence>
<protein>
    <submittedName>
        <fullName evidence="1">Uncharacterized protein</fullName>
    </submittedName>
</protein>
<reference evidence="1 2" key="1">
    <citation type="submission" date="2009-05" db="EMBL/GenBank/DDBJ databases">
        <title>The draft genome of Acidovorax delafieldii 2AN.</title>
        <authorList>
            <consortium name="US DOE Joint Genome Institute (JGI-PGF)"/>
            <person name="Lucas S."/>
            <person name="Copeland A."/>
            <person name="Lapidus A."/>
            <person name="Glavina del Rio T."/>
            <person name="Tice H."/>
            <person name="Bruce D."/>
            <person name="Goodwin L."/>
            <person name="Pitluck S."/>
            <person name="Larimer F."/>
            <person name="Land M.L."/>
            <person name="Hauser L."/>
            <person name="Shelobolina E.S."/>
            <person name="Picardal F."/>
            <person name="Roden E."/>
            <person name="Emerson D."/>
        </authorList>
    </citation>
    <scope>NUCLEOTIDE SEQUENCE [LARGE SCALE GENOMIC DNA]</scope>
    <source>
        <strain evidence="1 2">2AN</strain>
    </source>
</reference>
<gene>
    <name evidence="1" type="ORF">AcdelDRAFT_0278</name>
</gene>
<dbReference type="RefSeq" id="WP_005792923.1">
    <property type="nucleotide sequence ID" value="NZ_ACQT01000003.1"/>
</dbReference>
<accession>C5T048</accession>
<comment type="caution">
    <text evidence="1">The sequence shown here is derived from an EMBL/GenBank/DDBJ whole genome shotgun (WGS) entry which is preliminary data.</text>
</comment>
<dbReference type="Proteomes" id="UP000003856">
    <property type="component" value="Unassembled WGS sequence"/>
</dbReference>
<name>C5T048_ACIDE</name>